<proteinExistence type="predicted"/>
<dbReference type="EMBL" id="GBRH01205272">
    <property type="protein sequence ID" value="JAD92623.1"/>
    <property type="molecule type" value="Transcribed_RNA"/>
</dbReference>
<accession>A0A0A9E0V6</accession>
<name>A0A0A9E0V6_ARUDO</name>
<organism evidence="1">
    <name type="scientific">Arundo donax</name>
    <name type="common">Giant reed</name>
    <name type="synonym">Donax arundinaceus</name>
    <dbReference type="NCBI Taxonomy" id="35708"/>
    <lineage>
        <taxon>Eukaryota</taxon>
        <taxon>Viridiplantae</taxon>
        <taxon>Streptophyta</taxon>
        <taxon>Embryophyta</taxon>
        <taxon>Tracheophyta</taxon>
        <taxon>Spermatophyta</taxon>
        <taxon>Magnoliopsida</taxon>
        <taxon>Liliopsida</taxon>
        <taxon>Poales</taxon>
        <taxon>Poaceae</taxon>
        <taxon>PACMAD clade</taxon>
        <taxon>Arundinoideae</taxon>
        <taxon>Arundineae</taxon>
        <taxon>Arundo</taxon>
    </lineage>
</organism>
<dbReference type="AlphaFoldDB" id="A0A0A9E0V6"/>
<reference evidence="1" key="2">
    <citation type="journal article" date="2015" name="Data Brief">
        <title>Shoot transcriptome of the giant reed, Arundo donax.</title>
        <authorList>
            <person name="Barrero R.A."/>
            <person name="Guerrero F.D."/>
            <person name="Moolhuijzen P."/>
            <person name="Goolsby J.A."/>
            <person name="Tidwell J."/>
            <person name="Bellgard S.E."/>
            <person name="Bellgard M.I."/>
        </authorList>
    </citation>
    <scope>NUCLEOTIDE SEQUENCE</scope>
    <source>
        <tissue evidence="1">Shoot tissue taken approximately 20 cm above the soil surface</tissue>
    </source>
</reference>
<protein>
    <submittedName>
        <fullName evidence="1">Uncharacterized protein</fullName>
    </submittedName>
</protein>
<sequence length="33" mass="3911">MYLETIKVKQLKNIKVLTSMTQLIPSSKIYNRK</sequence>
<evidence type="ECO:0000313" key="1">
    <source>
        <dbReference type="EMBL" id="JAD92623.1"/>
    </source>
</evidence>
<reference evidence="1" key="1">
    <citation type="submission" date="2014-09" db="EMBL/GenBank/DDBJ databases">
        <authorList>
            <person name="Magalhaes I.L.F."/>
            <person name="Oliveira U."/>
            <person name="Santos F.R."/>
            <person name="Vidigal T.H.D.A."/>
            <person name="Brescovit A.D."/>
            <person name="Santos A.J."/>
        </authorList>
    </citation>
    <scope>NUCLEOTIDE SEQUENCE</scope>
    <source>
        <tissue evidence="1">Shoot tissue taken approximately 20 cm above the soil surface</tissue>
    </source>
</reference>